<name>A0A8H4K9X7_9HYPO</name>
<evidence type="ECO:0000313" key="2">
    <source>
        <dbReference type="EMBL" id="KAF4445453.1"/>
    </source>
</evidence>
<sequence>MSGRGKRGLPPLDSKAKRQRTANVKQLTNLDQEDIMSHLREARKSLKDIMDRWDAAKKADEAASKAAERTQQDLFKVETKKLIAKRNVERIVKLADVQYVIEKLNTCESEIENLKSKLRVAEANLQWLRWIAEESIKGLDAKDFGKVREIQAEVEEREEFVDSND</sequence>
<comment type="caution">
    <text evidence="2">The sequence shown here is derived from an EMBL/GenBank/DDBJ whole genome shotgun (WGS) entry which is preliminary data.</text>
</comment>
<dbReference type="EMBL" id="JAADJG010000523">
    <property type="protein sequence ID" value="KAF4445453.1"/>
    <property type="molecule type" value="Genomic_DNA"/>
</dbReference>
<proteinExistence type="predicted"/>
<keyword evidence="3" id="KW-1185">Reference proteome</keyword>
<accession>A0A8H4K9X7</accession>
<evidence type="ECO:0000256" key="1">
    <source>
        <dbReference type="SAM" id="MobiDB-lite"/>
    </source>
</evidence>
<feature type="region of interest" description="Disordered" evidence="1">
    <location>
        <begin position="1"/>
        <end position="27"/>
    </location>
</feature>
<organism evidence="2 3">
    <name type="scientific">Fusarium austroafricanum</name>
    <dbReference type="NCBI Taxonomy" id="2364996"/>
    <lineage>
        <taxon>Eukaryota</taxon>
        <taxon>Fungi</taxon>
        <taxon>Dikarya</taxon>
        <taxon>Ascomycota</taxon>
        <taxon>Pezizomycotina</taxon>
        <taxon>Sordariomycetes</taxon>
        <taxon>Hypocreomycetidae</taxon>
        <taxon>Hypocreales</taxon>
        <taxon>Nectriaceae</taxon>
        <taxon>Fusarium</taxon>
        <taxon>Fusarium concolor species complex</taxon>
    </lineage>
</organism>
<protein>
    <submittedName>
        <fullName evidence="2">Uncharacterized protein</fullName>
    </submittedName>
</protein>
<reference evidence="2" key="1">
    <citation type="submission" date="2020-01" db="EMBL/GenBank/DDBJ databases">
        <title>Identification and distribution of gene clusters putatively required for synthesis of sphingolipid metabolism inhibitors in phylogenetically diverse species of the filamentous fungus Fusarium.</title>
        <authorList>
            <person name="Kim H.-S."/>
            <person name="Busman M."/>
            <person name="Brown D.W."/>
            <person name="Divon H."/>
            <person name="Uhlig S."/>
            <person name="Proctor R.H."/>
        </authorList>
    </citation>
    <scope>NUCLEOTIDE SEQUENCE</scope>
    <source>
        <strain evidence="2">NRRL 53441</strain>
    </source>
</reference>
<gene>
    <name evidence="2" type="ORF">F53441_10795</name>
</gene>
<evidence type="ECO:0000313" key="3">
    <source>
        <dbReference type="Proteomes" id="UP000605986"/>
    </source>
</evidence>
<dbReference type="AlphaFoldDB" id="A0A8H4K9X7"/>
<dbReference type="Proteomes" id="UP000605986">
    <property type="component" value="Unassembled WGS sequence"/>
</dbReference>